<dbReference type="Gene3D" id="3.30.1490.20">
    <property type="entry name" value="ATP-grasp fold, A domain"/>
    <property type="match status" value="1"/>
</dbReference>
<dbReference type="PANTHER" id="PTHR23132">
    <property type="entry name" value="D-ALANINE--D-ALANINE LIGASE"/>
    <property type="match status" value="1"/>
</dbReference>
<dbReference type="PROSITE" id="PS50975">
    <property type="entry name" value="ATP_GRASP"/>
    <property type="match status" value="1"/>
</dbReference>
<comment type="caution">
    <text evidence="5">The sequence shown here is derived from an EMBL/GenBank/DDBJ whole genome shotgun (WGS) entry which is preliminary data.</text>
</comment>
<dbReference type="PANTHER" id="PTHR23132:SF23">
    <property type="entry name" value="D-ALANINE--D-ALANINE LIGASE B"/>
    <property type="match status" value="1"/>
</dbReference>
<keyword evidence="3" id="KW-0547">Nucleotide-binding</keyword>
<sequence>MTAPSILLLYNEPVLPADHPDANSEHDILDTVNDTFKVLKAAGFETTKLGINYDPQPLLDVLKEKRPDAVFNLFEGIATQTATEVSAAALLEWLNVPFTGCPSPALALGRDKIRTKHILAATGIPTPDYAIIDALPVPLWCHPWPAIVKPAYQDASIGINQESVVTSQKQLEDRVAHVLATYGPPVLVERYVSGREFHVNMIEEPGAAPNAPPLVLPLAEIAFRNDQPGKWAVYTFIAKWDEHSDEYKSAPLRAPVEIPAADFARLAVIAQRSFRALQCRDYARIDVRMDADGKFYVLEVNPNPYLNSLALVNGLLAIGRTQEELLVNLSLAAIARGGKEVSREAIRVPVGVITA</sequence>
<keyword evidence="3" id="KW-0067">ATP-binding</keyword>
<evidence type="ECO:0000259" key="4">
    <source>
        <dbReference type="PROSITE" id="PS50975"/>
    </source>
</evidence>
<evidence type="ECO:0000256" key="3">
    <source>
        <dbReference type="PROSITE-ProRule" id="PRU00409"/>
    </source>
</evidence>
<gene>
    <name evidence="5" type="ORF">J8F10_12355</name>
</gene>
<name>A0ABS5BS36_9BACT</name>
<dbReference type="RefSeq" id="WP_210654110.1">
    <property type="nucleotide sequence ID" value="NZ_JAGKQQ010000001.1"/>
</dbReference>
<accession>A0ABS5BS36</accession>
<dbReference type="InterPro" id="IPR013815">
    <property type="entry name" value="ATP_grasp_subdomain_1"/>
</dbReference>
<dbReference type="Gene3D" id="3.30.470.20">
    <property type="entry name" value="ATP-grasp fold, B domain"/>
    <property type="match status" value="1"/>
</dbReference>
<dbReference type="Pfam" id="PF07478">
    <property type="entry name" value="Dala_Dala_lig_C"/>
    <property type="match status" value="1"/>
</dbReference>
<evidence type="ECO:0000313" key="6">
    <source>
        <dbReference type="Proteomes" id="UP000676565"/>
    </source>
</evidence>
<dbReference type="Gene3D" id="3.40.50.20">
    <property type="match status" value="1"/>
</dbReference>
<dbReference type="InterPro" id="IPR011095">
    <property type="entry name" value="Dala_Dala_lig_C"/>
</dbReference>
<evidence type="ECO:0000313" key="5">
    <source>
        <dbReference type="EMBL" id="MBP3956075.1"/>
    </source>
</evidence>
<comment type="similarity">
    <text evidence="1">Belongs to the D-alanine--D-alanine ligase family.</text>
</comment>
<keyword evidence="2" id="KW-0436">Ligase</keyword>
<organism evidence="5 6">
    <name type="scientific">Gemmata palustris</name>
    <dbReference type="NCBI Taxonomy" id="2822762"/>
    <lineage>
        <taxon>Bacteria</taxon>
        <taxon>Pseudomonadati</taxon>
        <taxon>Planctomycetota</taxon>
        <taxon>Planctomycetia</taxon>
        <taxon>Gemmatales</taxon>
        <taxon>Gemmataceae</taxon>
        <taxon>Gemmata</taxon>
    </lineage>
</organism>
<evidence type="ECO:0000256" key="1">
    <source>
        <dbReference type="ARBA" id="ARBA00010871"/>
    </source>
</evidence>
<dbReference type="InterPro" id="IPR011761">
    <property type="entry name" value="ATP-grasp"/>
</dbReference>
<proteinExistence type="inferred from homology"/>
<dbReference type="EMBL" id="JAGKQQ010000001">
    <property type="protein sequence ID" value="MBP3956075.1"/>
    <property type="molecule type" value="Genomic_DNA"/>
</dbReference>
<dbReference type="SUPFAM" id="SSF56059">
    <property type="entry name" value="Glutathione synthetase ATP-binding domain-like"/>
    <property type="match status" value="1"/>
</dbReference>
<evidence type="ECO:0000256" key="2">
    <source>
        <dbReference type="ARBA" id="ARBA00022598"/>
    </source>
</evidence>
<feature type="domain" description="ATP-grasp" evidence="4">
    <location>
        <begin position="116"/>
        <end position="331"/>
    </location>
</feature>
<dbReference type="Proteomes" id="UP000676565">
    <property type="component" value="Unassembled WGS sequence"/>
</dbReference>
<reference evidence="5 6" key="1">
    <citation type="submission" date="2021-04" db="EMBL/GenBank/DDBJ databases">
        <authorList>
            <person name="Ivanova A."/>
        </authorList>
    </citation>
    <scope>NUCLEOTIDE SEQUENCE [LARGE SCALE GENOMIC DNA]</scope>
    <source>
        <strain evidence="5 6">G18</strain>
    </source>
</reference>
<protein>
    <recommendedName>
        <fullName evidence="4">ATP-grasp domain-containing protein</fullName>
    </recommendedName>
</protein>
<keyword evidence="6" id="KW-1185">Reference proteome</keyword>